<evidence type="ECO:0000256" key="1">
    <source>
        <dbReference type="ARBA" id="ARBA00009834"/>
    </source>
</evidence>
<dbReference type="InParanoid" id="K1VIT5"/>
<dbReference type="InterPro" id="IPR036390">
    <property type="entry name" value="WH_DNA-bd_sf"/>
</dbReference>
<keyword evidence="3" id="KW-1185">Reference proteome</keyword>
<dbReference type="GO" id="GO:0043328">
    <property type="term" value="P:protein transport to vacuole involved in ubiquitin-dependent protein catabolic process via the multivesicular body sorting pathway"/>
    <property type="evidence" value="ECO:0007669"/>
    <property type="project" value="TreeGrafter"/>
</dbReference>
<comment type="caution">
    <text evidence="2">The sequence shown here is derived from an EMBL/GenBank/DDBJ whole genome shotgun (WGS) entry which is preliminary data.</text>
</comment>
<dbReference type="Pfam" id="PF04157">
    <property type="entry name" value="EAP30"/>
    <property type="match status" value="1"/>
</dbReference>
<dbReference type="PANTHER" id="PTHR12806">
    <property type="entry name" value="EAP30 SUBUNIT OF ELL COMPLEX"/>
    <property type="match status" value="1"/>
</dbReference>
<dbReference type="InterPro" id="IPR036388">
    <property type="entry name" value="WH-like_DNA-bd_sf"/>
</dbReference>
<dbReference type="Proteomes" id="UP000006757">
    <property type="component" value="Unassembled WGS sequence"/>
</dbReference>
<dbReference type="SUPFAM" id="SSF46785">
    <property type="entry name" value="Winged helix' DNA-binding domain"/>
    <property type="match status" value="1"/>
</dbReference>
<dbReference type="eggNOG" id="KOG3341">
    <property type="taxonomic scope" value="Eukaryota"/>
</dbReference>
<organism evidence="2 3">
    <name type="scientific">Trichosporon asahii var. asahii (strain CBS 8904)</name>
    <name type="common">Yeast</name>
    <dbReference type="NCBI Taxonomy" id="1220162"/>
    <lineage>
        <taxon>Eukaryota</taxon>
        <taxon>Fungi</taxon>
        <taxon>Dikarya</taxon>
        <taxon>Basidiomycota</taxon>
        <taxon>Agaricomycotina</taxon>
        <taxon>Tremellomycetes</taxon>
        <taxon>Trichosporonales</taxon>
        <taxon>Trichosporonaceae</taxon>
        <taxon>Trichosporon</taxon>
    </lineage>
</organism>
<reference evidence="2 3" key="1">
    <citation type="journal article" date="2012" name="Eukaryot. Cell">
        <title>Genome sequence of the Trichosporon asahii environmental strain CBS 8904.</title>
        <authorList>
            <person name="Yang R.Y."/>
            <person name="Li H.T."/>
            <person name="Zhu H."/>
            <person name="Zhou G.P."/>
            <person name="Wang M."/>
            <person name="Wang L."/>
        </authorList>
    </citation>
    <scope>NUCLEOTIDE SEQUENCE [LARGE SCALE GENOMIC DNA]</scope>
    <source>
        <strain evidence="2 3">CBS 8904</strain>
    </source>
</reference>
<dbReference type="AlphaFoldDB" id="K1VIT5"/>
<dbReference type="Gene3D" id="1.10.10.10">
    <property type="entry name" value="Winged helix-like DNA-binding domain superfamily/Winged helix DNA-binding domain"/>
    <property type="match status" value="2"/>
</dbReference>
<dbReference type="InterPro" id="IPR016689">
    <property type="entry name" value="ESCRT-2_cplx_Snf8"/>
</dbReference>
<accession>K1VIT5</accession>
<name>K1VIT5_TRIAC</name>
<dbReference type="PANTHER" id="PTHR12806:SF0">
    <property type="entry name" value="VACUOLAR-SORTING PROTEIN SNF8"/>
    <property type="match status" value="1"/>
</dbReference>
<dbReference type="STRING" id="1220162.K1VIT5"/>
<gene>
    <name evidence="2" type="ORF">A1Q2_06790</name>
</gene>
<sequence>MRKGAGISALQRHTATASSYSALSSTLSSQQLTSLETSLASFREELSRFASLHGAEIRRDPAFRHQFQRMCAAIGIDPLAASGSAKPSWFADSLGLREWTCALALQVVDVCVSTRERNGGVIELGELTQRVRRMRDTGSSKEEITEEDVRKAIDTLEPLHAGYRVSEAGGVTYVRTVPRELDTDQSMLLVLASETGGQLTAGGIQSKTGWSRVRAETALGDCVMREGMGWVDDVDGSVWLVAAVDFED</sequence>
<dbReference type="Gene3D" id="6.10.140.180">
    <property type="match status" value="1"/>
</dbReference>
<protein>
    <submittedName>
        <fullName evidence="2">Negative regulation of transcription by glucose-related protein</fullName>
    </submittedName>
</protein>
<dbReference type="OMA" id="QIVEVCM"/>
<proteinExistence type="inferred from homology"/>
<dbReference type="GO" id="GO:0000814">
    <property type="term" value="C:ESCRT II complex"/>
    <property type="evidence" value="ECO:0007669"/>
    <property type="project" value="InterPro"/>
</dbReference>
<dbReference type="HOGENOM" id="CLU_070147_0_0_1"/>
<dbReference type="InterPro" id="IPR040608">
    <property type="entry name" value="Snf8/Vps36"/>
</dbReference>
<dbReference type="FunCoup" id="K1VIT5">
    <property type="interactions" value="188"/>
</dbReference>
<evidence type="ECO:0000313" key="3">
    <source>
        <dbReference type="Proteomes" id="UP000006757"/>
    </source>
</evidence>
<evidence type="ECO:0000313" key="2">
    <source>
        <dbReference type="EMBL" id="EKC99036.1"/>
    </source>
</evidence>
<comment type="similarity">
    <text evidence="1">Belongs to the SNF8 family.</text>
</comment>
<dbReference type="OrthoDB" id="283883at2759"/>
<dbReference type="EMBL" id="AMBO01000378">
    <property type="protein sequence ID" value="EKC99036.1"/>
    <property type="molecule type" value="Genomic_DNA"/>
</dbReference>